<protein>
    <submittedName>
        <fullName evidence="2">Uncharacterized protein</fullName>
    </submittedName>
</protein>
<evidence type="ECO:0000313" key="3">
    <source>
        <dbReference type="Proteomes" id="UP001620626"/>
    </source>
</evidence>
<evidence type="ECO:0000313" key="2">
    <source>
        <dbReference type="EMBL" id="KAL3121716.1"/>
    </source>
</evidence>
<organism evidence="2 3">
    <name type="scientific">Heterodera trifolii</name>
    <dbReference type="NCBI Taxonomy" id="157864"/>
    <lineage>
        <taxon>Eukaryota</taxon>
        <taxon>Metazoa</taxon>
        <taxon>Ecdysozoa</taxon>
        <taxon>Nematoda</taxon>
        <taxon>Chromadorea</taxon>
        <taxon>Rhabditida</taxon>
        <taxon>Tylenchina</taxon>
        <taxon>Tylenchomorpha</taxon>
        <taxon>Tylenchoidea</taxon>
        <taxon>Heteroderidae</taxon>
        <taxon>Heteroderinae</taxon>
        <taxon>Heterodera</taxon>
    </lineage>
</organism>
<evidence type="ECO:0000256" key="1">
    <source>
        <dbReference type="SAM" id="SignalP"/>
    </source>
</evidence>
<feature type="chain" id="PRO_5044894963" evidence="1">
    <location>
        <begin position="24"/>
        <end position="118"/>
    </location>
</feature>
<feature type="signal peptide" evidence="1">
    <location>
        <begin position="1"/>
        <end position="23"/>
    </location>
</feature>
<name>A0ABD2M2P6_9BILA</name>
<reference evidence="2 3" key="1">
    <citation type="submission" date="2024-10" db="EMBL/GenBank/DDBJ databases">
        <authorList>
            <person name="Kim D."/>
        </authorList>
    </citation>
    <scope>NUCLEOTIDE SEQUENCE [LARGE SCALE GENOMIC DNA]</scope>
    <source>
        <strain evidence="2">BH-2024</strain>
    </source>
</reference>
<keyword evidence="1" id="KW-0732">Signal</keyword>
<comment type="caution">
    <text evidence="2">The sequence shown here is derived from an EMBL/GenBank/DDBJ whole genome shotgun (WGS) entry which is preliminary data.</text>
</comment>
<gene>
    <name evidence="2" type="ORF">niasHT_008503</name>
</gene>
<dbReference type="Proteomes" id="UP001620626">
    <property type="component" value="Unassembled WGS sequence"/>
</dbReference>
<dbReference type="AlphaFoldDB" id="A0ABD2M2P6"/>
<accession>A0ABD2M2P6</accession>
<sequence length="118" mass="13223">MLINFPQNALLSIFAAVLSLSQNAPPPIGPFLIDSCEKAQMIGLQIERANGKICGDKKVKKQNCYKTRRIGTTGGERFLLAKVEEMSDFIEPDKVRKFWPQLEVIGIDKALVCDKKTR</sequence>
<keyword evidence="3" id="KW-1185">Reference proteome</keyword>
<proteinExistence type="predicted"/>
<dbReference type="EMBL" id="JBICBT010000179">
    <property type="protein sequence ID" value="KAL3121716.1"/>
    <property type="molecule type" value="Genomic_DNA"/>
</dbReference>